<dbReference type="AlphaFoldDB" id="A0A814R1L7"/>
<evidence type="ECO:0000313" key="4">
    <source>
        <dbReference type="EMBL" id="CAF0883376.1"/>
    </source>
</evidence>
<dbReference type="InterPro" id="IPR001436">
    <property type="entry name" value="Alpha-crystallin/sHSP_animal"/>
</dbReference>
<dbReference type="PANTHER" id="PTHR45640:SF26">
    <property type="entry name" value="RE23625P"/>
    <property type="match status" value="1"/>
</dbReference>
<dbReference type="PROSITE" id="PS01031">
    <property type="entry name" value="SHSP"/>
    <property type="match status" value="1"/>
</dbReference>
<evidence type="ECO:0000313" key="7">
    <source>
        <dbReference type="Proteomes" id="UP000663852"/>
    </source>
</evidence>
<keyword evidence="6" id="KW-1185">Reference proteome</keyword>
<dbReference type="CDD" id="cd06526">
    <property type="entry name" value="metazoan_ACD"/>
    <property type="match status" value="1"/>
</dbReference>
<reference evidence="5" key="1">
    <citation type="submission" date="2021-02" db="EMBL/GenBank/DDBJ databases">
        <authorList>
            <person name="Nowell W R."/>
        </authorList>
    </citation>
    <scope>NUCLEOTIDE SEQUENCE</scope>
</reference>
<comment type="caution">
    <text evidence="5">The sequence shown here is derived from an EMBL/GenBank/DDBJ whole genome shotgun (WGS) entry which is preliminary data.</text>
</comment>
<name>A0A814R1L7_ADIRI</name>
<dbReference type="EMBL" id="CAJNOJ010000108">
    <property type="protein sequence ID" value="CAF1127498.1"/>
    <property type="molecule type" value="Genomic_DNA"/>
</dbReference>
<gene>
    <name evidence="5" type="ORF">EDS130_LOCUS21392</name>
    <name evidence="4" type="ORF">XAT740_LOCUS7121</name>
</gene>
<dbReference type="GO" id="GO:0042026">
    <property type="term" value="P:protein refolding"/>
    <property type="evidence" value="ECO:0007669"/>
    <property type="project" value="TreeGrafter"/>
</dbReference>
<protein>
    <recommendedName>
        <fullName evidence="3">SHSP domain-containing protein</fullName>
    </recommendedName>
</protein>
<organism evidence="5 7">
    <name type="scientific">Adineta ricciae</name>
    <name type="common">Rotifer</name>
    <dbReference type="NCBI Taxonomy" id="249248"/>
    <lineage>
        <taxon>Eukaryota</taxon>
        <taxon>Metazoa</taxon>
        <taxon>Spiralia</taxon>
        <taxon>Gnathifera</taxon>
        <taxon>Rotifera</taxon>
        <taxon>Eurotatoria</taxon>
        <taxon>Bdelloidea</taxon>
        <taxon>Adinetida</taxon>
        <taxon>Adinetidae</taxon>
        <taxon>Adineta</taxon>
    </lineage>
</organism>
<evidence type="ECO:0000259" key="3">
    <source>
        <dbReference type="PROSITE" id="PS01031"/>
    </source>
</evidence>
<dbReference type="SUPFAM" id="SSF49764">
    <property type="entry name" value="HSP20-like chaperones"/>
    <property type="match status" value="1"/>
</dbReference>
<dbReference type="Pfam" id="PF00011">
    <property type="entry name" value="HSP20"/>
    <property type="match status" value="1"/>
</dbReference>
<comment type="similarity">
    <text evidence="1 2">Belongs to the small heat shock protein (HSP20) family.</text>
</comment>
<feature type="domain" description="SHSP" evidence="3">
    <location>
        <begin position="88"/>
        <end position="195"/>
    </location>
</feature>
<dbReference type="GO" id="GO:0005737">
    <property type="term" value="C:cytoplasm"/>
    <property type="evidence" value="ECO:0007669"/>
    <property type="project" value="TreeGrafter"/>
</dbReference>
<accession>A0A814R1L7</accession>
<evidence type="ECO:0000313" key="5">
    <source>
        <dbReference type="EMBL" id="CAF1127498.1"/>
    </source>
</evidence>
<proteinExistence type="inferred from homology"/>
<sequence>MASSRIVSRLLVPTARCGLSMIGNPSGPIRTIFYRNPRNLPDVFLGSSSNVFRDLEREFERMQRNFDHFFRGSNTNNTVDNRSLTNYTGDANENNMIVTEADGSRKFHLAFDMRGFEPEEVKIKTQNGTLVVSAKKEKKAGNSYSLHEFSQTYTLPEDLKLDELKSKFTEQGILSIEAPLPKAEAKDRQIQIEHAN</sequence>
<evidence type="ECO:0000313" key="6">
    <source>
        <dbReference type="Proteomes" id="UP000663828"/>
    </source>
</evidence>
<dbReference type="Proteomes" id="UP000663828">
    <property type="component" value="Unassembled WGS sequence"/>
</dbReference>
<dbReference type="GO" id="GO:0005634">
    <property type="term" value="C:nucleus"/>
    <property type="evidence" value="ECO:0007669"/>
    <property type="project" value="TreeGrafter"/>
</dbReference>
<dbReference type="EMBL" id="CAJNOR010000335">
    <property type="protein sequence ID" value="CAF0883376.1"/>
    <property type="molecule type" value="Genomic_DNA"/>
</dbReference>
<dbReference type="GO" id="GO:0009408">
    <property type="term" value="P:response to heat"/>
    <property type="evidence" value="ECO:0007669"/>
    <property type="project" value="TreeGrafter"/>
</dbReference>
<dbReference type="InterPro" id="IPR002068">
    <property type="entry name" value="A-crystallin/Hsp20_dom"/>
</dbReference>
<evidence type="ECO:0000256" key="2">
    <source>
        <dbReference type="RuleBase" id="RU003616"/>
    </source>
</evidence>
<dbReference type="InterPro" id="IPR008978">
    <property type="entry name" value="HSP20-like_chaperone"/>
</dbReference>
<dbReference type="Proteomes" id="UP000663852">
    <property type="component" value="Unassembled WGS sequence"/>
</dbReference>
<evidence type="ECO:0000256" key="1">
    <source>
        <dbReference type="PROSITE-ProRule" id="PRU00285"/>
    </source>
</evidence>
<dbReference type="GO" id="GO:0051082">
    <property type="term" value="F:unfolded protein binding"/>
    <property type="evidence" value="ECO:0007669"/>
    <property type="project" value="TreeGrafter"/>
</dbReference>
<dbReference type="Gene3D" id="2.60.40.790">
    <property type="match status" value="1"/>
</dbReference>
<dbReference type="OrthoDB" id="10060792at2759"/>
<dbReference type="PANTHER" id="PTHR45640">
    <property type="entry name" value="HEAT SHOCK PROTEIN HSP-12.2-RELATED"/>
    <property type="match status" value="1"/>
</dbReference>